<organism evidence="7 8">
    <name type="scientific">Virgibacillus indicus</name>
    <dbReference type="NCBI Taxonomy" id="2024554"/>
    <lineage>
        <taxon>Bacteria</taxon>
        <taxon>Bacillati</taxon>
        <taxon>Bacillota</taxon>
        <taxon>Bacilli</taxon>
        <taxon>Bacillales</taxon>
        <taxon>Bacillaceae</taxon>
        <taxon>Virgibacillus</taxon>
    </lineage>
</organism>
<evidence type="ECO:0000256" key="4">
    <source>
        <dbReference type="ARBA" id="ARBA00023136"/>
    </source>
</evidence>
<dbReference type="OrthoDB" id="2809944at2"/>
<evidence type="ECO:0000256" key="5">
    <source>
        <dbReference type="SAM" id="Phobius"/>
    </source>
</evidence>
<evidence type="ECO:0000256" key="2">
    <source>
        <dbReference type="ARBA" id="ARBA00022692"/>
    </source>
</evidence>
<name>A0A265N8N8_9BACI</name>
<evidence type="ECO:0000259" key="6">
    <source>
        <dbReference type="Pfam" id="PF04932"/>
    </source>
</evidence>
<dbReference type="InterPro" id="IPR051533">
    <property type="entry name" value="WaaL-like"/>
</dbReference>
<feature type="transmembrane region" description="Helical" evidence="5">
    <location>
        <begin position="121"/>
        <end position="139"/>
    </location>
</feature>
<evidence type="ECO:0000256" key="1">
    <source>
        <dbReference type="ARBA" id="ARBA00004141"/>
    </source>
</evidence>
<dbReference type="RefSeq" id="WP_094886111.1">
    <property type="nucleotide sequence ID" value="NZ_NPMS01000005.1"/>
</dbReference>
<feature type="transmembrane region" description="Helical" evidence="5">
    <location>
        <begin position="341"/>
        <end position="359"/>
    </location>
</feature>
<comment type="subcellular location">
    <subcellularLocation>
        <location evidence="1">Membrane</location>
        <topology evidence="1">Multi-pass membrane protein</topology>
    </subcellularLocation>
</comment>
<dbReference type="GO" id="GO:0016020">
    <property type="term" value="C:membrane"/>
    <property type="evidence" value="ECO:0007669"/>
    <property type="project" value="UniProtKB-SubCell"/>
</dbReference>
<evidence type="ECO:0000256" key="3">
    <source>
        <dbReference type="ARBA" id="ARBA00022989"/>
    </source>
</evidence>
<protein>
    <recommendedName>
        <fullName evidence="6">O-antigen ligase-related domain-containing protein</fullName>
    </recommendedName>
</protein>
<feature type="transmembrane region" description="Helical" evidence="5">
    <location>
        <begin position="40"/>
        <end position="58"/>
    </location>
</feature>
<dbReference type="AlphaFoldDB" id="A0A265N8N8"/>
<keyword evidence="8" id="KW-1185">Reference proteome</keyword>
<comment type="caution">
    <text evidence="7">The sequence shown here is derived from an EMBL/GenBank/DDBJ whole genome shotgun (WGS) entry which is preliminary data.</text>
</comment>
<keyword evidence="2 5" id="KW-0812">Transmembrane</keyword>
<dbReference type="PANTHER" id="PTHR37422">
    <property type="entry name" value="TEICHURONIC ACID BIOSYNTHESIS PROTEIN TUAE"/>
    <property type="match status" value="1"/>
</dbReference>
<sequence>MVNNNSIKIESMFLVQIFILLILNTMIRTQYEVLKNIGELSIYLSFVFMLLMLIKSFIVRETYNSSLKMIYWSIALMMIINSLSFITTNKVDSLYYCQLMLLYLFILGLIRVKWSTRHIKLLGYISGLTLILLFAHWILSDFSVHRFKSIFRNPNYLAVLLFCLFYFKVLIVKYSNRIEKIYFISLIGMNFVLIYATNTRSVLIAFGVILISWLFSKYYRKLFHYIFYVTIAFNILFLFIYIKIQNTAIGLFLDNLSIQLLGKSLYSGRSELWDRIINKIIENPLFGYGLGTNARDITDTTLTSHNQYLQVLIETGIIGLILFIFLLYAIWLLLIKNLDNYVSRISACFFIGILVYENFELTLFQNNYSIAMLQWVIILIGINFNEKNNSQMGG</sequence>
<feature type="transmembrane region" description="Helical" evidence="5">
    <location>
        <begin position="93"/>
        <end position="114"/>
    </location>
</feature>
<dbReference type="Pfam" id="PF04932">
    <property type="entry name" value="Wzy_C"/>
    <property type="match status" value="1"/>
</dbReference>
<feature type="transmembrane region" description="Helical" evidence="5">
    <location>
        <begin position="311"/>
        <end position="335"/>
    </location>
</feature>
<dbReference type="EMBL" id="NPMS01000005">
    <property type="protein sequence ID" value="OZU88372.1"/>
    <property type="molecule type" value="Genomic_DNA"/>
</dbReference>
<dbReference type="InterPro" id="IPR007016">
    <property type="entry name" value="O-antigen_ligase-rel_domated"/>
</dbReference>
<feature type="transmembrane region" description="Helical" evidence="5">
    <location>
        <begin position="154"/>
        <end position="171"/>
    </location>
</feature>
<gene>
    <name evidence="7" type="ORF">CIL03_12035</name>
</gene>
<keyword evidence="3 5" id="KW-1133">Transmembrane helix</keyword>
<feature type="transmembrane region" description="Helical" evidence="5">
    <location>
        <begin position="12"/>
        <end position="28"/>
    </location>
</feature>
<keyword evidence="4 5" id="KW-0472">Membrane</keyword>
<feature type="transmembrane region" description="Helical" evidence="5">
    <location>
        <begin position="366"/>
        <end position="384"/>
    </location>
</feature>
<dbReference type="Proteomes" id="UP000216498">
    <property type="component" value="Unassembled WGS sequence"/>
</dbReference>
<feature type="domain" description="O-antigen ligase-related" evidence="6">
    <location>
        <begin position="191"/>
        <end position="324"/>
    </location>
</feature>
<feature type="transmembrane region" description="Helical" evidence="5">
    <location>
        <begin position="183"/>
        <end position="216"/>
    </location>
</feature>
<reference evidence="7 8" key="1">
    <citation type="submission" date="2017-08" db="EMBL/GenBank/DDBJ databases">
        <title>Virgibacillus indicus sp. nov. and Virgibacillus profoundi sp. nov, two moderately halophilic bacteria isolated from marine sediment by using the Microfluidic Streak Plate.</title>
        <authorList>
            <person name="Xu B."/>
            <person name="Hu B."/>
            <person name="Wang J."/>
            <person name="Zhu Y."/>
            <person name="Huang L."/>
            <person name="Du W."/>
            <person name="Huang Y."/>
        </authorList>
    </citation>
    <scope>NUCLEOTIDE SEQUENCE [LARGE SCALE GENOMIC DNA]</scope>
    <source>
        <strain evidence="7 8">IO3-P2-C2</strain>
    </source>
</reference>
<accession>A0A265N8N8</accession>
<feature type="transmembrane region" description="Helical" evidence="5">
    <location>
        <begin position="70"/>
        <end position="87"/>
    </location>
</feature>
<evidence type="ECO:0000313" key="7">
    <source>
        <dbReference type="EMBL" id="OZU88372.1"/>
    </source>
</evidence>
<proteinExistence type="predicted"/>
<feature type="transmembrane region" description="Helical" evidence="5">
    <location>
        <begin position="222"/>
        <end position="242"/>
    </location>
</feature>
<dbReference type="PANTHER" id="PTHR37422:SF13">
    <property type="entry name" value="LIPOPOLYSACCHARIDE BIOSYNTHESIS PROTEIN PA4999-RELATED"/>
    <property type="match status" value="1"/>
</dbReference>
<evidence type="ECO:0000313" key="8">
    <source>
        <dbReference type="Proteomes" id="UP000216498"/>
    </source>
</evidence>